<dbReference type="InterPro" id="IPR050744">
    <property type="entry name" value="AI-2_Isomerase_LsrG"/>
</dbReference>
<evidence type="ECO:0000313" key="3">
    <source>
        <dbReference type="Proteomes" id="UP000028194"/>
    </source>
</evidence>
<dbReference type="GO" id="GO:0003824">
    <property type="term" value="F:catalytic activity"/>
    <property type="evidence" value="ECO:0007669"/>
    <property type="project" value="TreeGrafter"/>
</dbReference>
<dbReference type="PANTHER" id="PTHR33336:SF15">
    <property type="entry name" value="ABM DOMAIN-CONTAINING PROTEIN"/>
    <property type="match status" value="1"/>
</dbReference>
<gene>
    <name evidence="2" type="ORF">NTE_01969</name>
</gene>
<dbReference type="SUPFAM" id="SSF54909">
    <property type="entry name" value="Dimeric alpha+beta barrel"/>
    <property type="match status" value="1"/>
</dbReference>
<dbReference type="PROSITE" id="PS51725">
    <property type="entry name" value="ABM"/>
    <property type="match status" value="1"/>
</dbReference>
<feature type="domain" description="ABM" evidence="1">
    <location>
        <begin position="18"/>
        <end position="107"/>
    </location>
</feature>
<dbReference type="HOGENOM" id="CLU_131496_11_1_2"/>
<proteinExistence type="predicted"/>
<dbReference type="eggNOG" id="arCOG04806">
    <property type="taxonomic scope" value="Archaea"/>
</dbReference>
<dbReference type="RefSeq" id="WP_158385311.1">
    <property type="nucleotide sequence ID" value="NZ_CP007174.1"/>
</dbReference>
<keyword evidence="3" id="KW-1185">Reference proteome</keyword>
<dbReference type="Pfam" id="PF03992">
    <property type="entry name" value="ABM"/>
    <property type="match status" value="1"/>
</dbReference>
<organism evidence="2 3">
    <name type="scientific">Candidatus Nitrososphaera evergladensis SR1</name>
    <dbReference type="NCBI Taxonomy" id="1459636"/>
    <lineage>
        <taxon>Archaea</taxon>
        <taxon>Nitrososphaerota</taxon>
        <taxon>Nitrososphaeria</taxon>
        <taxon>Nitrososphaerales</taxon>
        <taxon>Nitrososphaeraceae</taxon>
        <taxon>Nitrososphaera</taxon>
    </lineage>
</organism>
<dbReference type="GeneID" id="41597717"/>
<dbReference type="PANTHER" id="PTHR33336">
    <property type="entry name" value="QUINOL MONOOXYGENASE YGIN-RELATED"/>
    <property type="match status" value="1"/>
</dbReference>
<dbReference type="Gene3D" id="3.30.70.100">
    <property type="match status" value="1"/>
</dbReference>
<name>A0A075MTA0_9ARCH</name>
<dbReference type="OrthoDB" id="8931at2157"/>
<accession>A0A075MTA0</accession>
<dbReference type="InterPro" id="IPR007138">
    <property type="entry name" value="ABM_dom"/>
</dbReference>
<dbReference type="EMBL" id="CP007174">
    <property type="protein sequence ID" value="AIF84027.1"/>
    <property type="molecule type" value="Genomic_DNA"/>
</dbReference>
<dbReference type="AlphaFoldDB" id="A0A075MTA0"/>
<dbReference type="InterPro" id="IPR011008">
    <property type="entry name" value="Dimeric_a/b-barrel"/>
</dbReference>
<evidence type="ECO:0000259" key="1">
    <source>
        <dbReference type="PROSITE" id="PS51725"/>
    </source>
</evidence>
<reference evidence="2 3" key="1">
    <citation type="journal article" date="2014" name="PLoS ONE">
        <title>Genome Sequence of Candidatus Nitrososphaera evergladensis from Group I.1b Enriched from Everglades Soil Reveals Novel Genomic Features of the Ammonia-Oxidizing Archaea.</title>
        <authorList>
            <person name="Zhalnina K.V."/>
            <person name="Dias R."/>
            <person name="Leonard M.T."/>
            <person name="Dorr de Quadros P."/>
            <person name="Camargo F.A."/>
            <person name="Drew J.C."/>
            <person name="Farmerie W.G."/>
            <person name="Daroub S.H."/>
            <person name="Triplett E.W."/>
        </authorList>
    </citation>
    <scope>NUCLEOTIDE SEQUENCE [LARGE SCALE GENOMIC DNA]</scope>
    <source>
        <strain evidence="2 3">SR1</strain>
    </source>
</reference>
<sequence length="114" mass="12954">MKPTTDPEKYKLVTSESVRVIASFKAKPGQQEALKQILMSLVEPTRSELGCIAYILHQDTNDIRHLVFDEIWVNMQALKEHAAKPYIRALSQRLQGIVSEPPVVETFYEVLLSS</sequence>
<evidence type="ECO:0000313" key="2">
    <source>
        <dbReference type="EMBL" id="AIF84027.1"/>
    </source>
</evidence>
<dbReference type="KEGG" id="nev:NTE_01969"/>
<dbReference type="STRING" id="1459636.NTE_01969"/>
<dbReference type="Proteomes" id="UP000028194">
    <property type="component" value="Chromosome"/>
</dbReference>
<protein>
    <recommendedName>
        <fullName evidence="1">ABM domain-containing protein</fullName>
    </recommendedName>
</protein>